<protein>
    <submittedName>
        <fullName evidence="1">Uncharacterized protein</fullName>
    </submittedName>
</protein>
<keyword evidence="2" id="KW-1185">Reference proteome</keyword>
<evidence type="ECO:0000313" key="2">
    <source>
        <dbReference type="Proteomes" id="UP000295238"/>
    </source>
</evidence>
<dbReference type="AlphaFoldDB" id="A0A4R5UIS6"/>
<comment type="caution">
    <text evidence="1">The sequence shown here is derived from an EMBL/GenBank/DDBJ whole genome shotgun (WGS) entry which is preliminary data.</text>
</comment>
<evidence type="ECO:0000313" key="1">
    <source>
        <dbReference type="EMBL" id="TDK36731.1"/>
    </source>
</evidence>
<name>A0A4R5UIS6_9HYPH</name>
<reference evidence="1 2" key="1">
    <citation type="submission" date="2019-03" db="EMBL/GenBank/DDBJ databases">
        <title>Rhizobium sp. nov., an bacterium isolated from biocrust in Mu Us Desert.</title>
        <authorList>
            <person name="Lixiong L."/>
        </authorList>
    </citation>
    <scope>NUCLEOTIDE SEQUENCE [LARGE SCALE GENOMIC DNA]</scope>
    <source>
        <strain evidence="1 2">SPY-1</strain>
    </source>
</reference>
<dbReference type="EMBL" id="SMTL01000002">
    <property type="protein sequence ID" value="TDK36731.1"/>
    <property type="molecule type" value="Genomic_DNA"/>
</dbReference>
<dbReference type="Proteomes" id="UP000295238">
    <property type="component" value="Unassembled WGS sequence"/>
</dbReference>
<dbReference type="OrthoDB" id="8448744at2"/>
<proteinExistence type="predicted"/>
<organism evidence="1 2">
    <name type="scientific">Rhizobium deserti</name>
    <dbReference type="NCBI Taxonomy" id="2547961"/>
    <lineage>
        <taxon>Bacteria</taxon>
        <taxon>Pseudomonadati</taxon>
        <taxon>Pseudomonadota</taxon>
        <taxon>Alphaproteobacteria</taxon>
        <taxon>Hyphomicrobiales</taxon>
        <taxon>Rhizobiaceae</taxon>
        <taxon>Rhizobium/Agrobacterium group</taxon>
        <taxon>Rhizobium</taxon>
    </lineage>
</organism>
<accession>A0A4R5UIS6</accession>
<gene>
    <name evidence="1" type="ORF">E2F50_07350</name>
</gene>
<sequence length="130" mass="14523">MSEDSPYMKRSREFLPFALEIDRATAEAFANKSVSDLQAIYERLETEADRSQQFLGNGGAATACDVAQSTLLIVVGFSINKMDGQGRYEDWMEDESLRLLSDYRQLVAACGEDAKTPALSRITEEMIKNL</sequence>
<dbReference type="RefSeq" id="WP_133315450.1">
    <property type="nucleotide sequence ID" value="NZ_SMTL01000002.1"/>
</dbReference>